<dbReference type="Proteomes" id="UP000005475">
    <property type="component" value="Unassembled WGS sequence"/>
</dbReference>
<dbReference type="SUPFAM" id="SSF52540">
    <property type="entry name" value="P-loop containing nucleoside triphosphate hydrolases"/>
    <property type="match status" value="1"/>
</dbReference>
<dbReference type="Gene3D" id="3.40.1360.10">
    <property type="match status" value="1"/>
</dbReference>
<protein>
    <recommendedName>
        <fullName evidence="1">SF4 helicase domain-containing protein</fullName>
    </recommendedName>
</protein>
<dbReference type="GO" id="GO:0005524">
    <property type="term" value="F:ATP binding"/>
    <property type="evidence" value="ECO:0007669"/>
    <property type="project" value="InterPro"/>
</dbReference>
<dbReference type="GO" id="GO:0006260">
    <property type="term" value="P:DNA replication"/>
    <property type="evidence" value="ECO:0007669"/>
    <property type="project" value="InterPro"/>
</dbReference>
<sequence>MIILNYFLIRKKEKIMRNFANYDVDIHGKSSGVLKTICKKCLPTRKNKRDRSLRVNVDTGHCHCYHCGADFYVPDDVEERKNAERAVARKRRAAAIPQHFQRPMFDVSKTTLSEDTERWLVETRCIPQSVIAALRITEQEEFMPQSGKKERCICFNYFEGGQLINTKFRALPKLFKMVQGAELIPYNIDSIVGQTSCIIHEGELDAASSIAAGFQSVISVPAGANSNLSWLDRFMETHFEDLKEIIIAVDADSAGIRLRNELINRLGAERCRVVTYGPECKDANEHLCKYGIASLRIAIEQAAEVPLEGIFTAADLHDDLRALFDNGFGPGAETGWEEMDKICTYERGRSVYVTGVPGAGKSEWVDELVLRLCLRHQWKIGFFSPENTPIVYHLRKLIEKLTGHRFQNGCGMTEGLLANSEDFLTENVSHISLKGNVSPDRVLAKAHELVIRRGCRIIVFDPLNRFDHNPQPGQTETQYISNLLNKFTEFAVQHNCLLVVVVHPRKMNRNPVTGITPRVEMYDINGSADFYNKADYGIIVERDKEVGVTRVYVDKVKFKHLGVGGMASFVYDPVSGRYLPCEESHDPSLSADQRVRNTMFDNSCWLPEKELF</sequence>
<dbReference type="GO" id="GO:0043139">
    <property type="term" value="F:5'-3' DNA helicase activity"/>
    <property type="evidence" value="ECO:0007669"/>
    <property type="project" value="InterPro"/>
</dbReference>
<dbReference type="InterPro" id="IPR027032">
    <property type="entry name" value="Twinkle-like"/>
</dbReference>
<dbReference type="PROSITE" id="PS51199">
    <property type="entry name" value="SF4_HELICASE"/>
    <property type="match status" value="1"/>
</dbReference>
<gene>
    <name evidence="2" type="ORF">BACOVA_04004</name>
</gene>
<dbReference type="InterPro" id="IPR027417">
    <property type="entry name" value="P-loop_NTPase"/>
</dbReference>
<dbReference type="Gene3D" id="3.40.50.300">
    <property type="entry name" value="P-loop containing nucleotide triphosphate hydrolases"/>
    <property type="match status" value="1"/>
</dbReference>
<dbReference type="PANTHER" id="PTHR12873:SF0">
    <property type="entry name" value="TWINKLE MTDNA HELICASE"/>
    <property type="match status" value="1"/>
</dbReference>
<dbReference type="GO" id="GO:0003697">
    <property type="term" value="F:single-stranded DNA binding"/>
    <property type="evidence" value="ECO:0007669"/>
    <property type="project" value="InterPro"/>
</dbReference>
<dbReference type="Pfam" id="PF03796">
    <property type="entry name" value="DnaB_C"/>
    <property type="match status" value="1"/>
</dbReference>
<reference evidence="3" key="2">
    <citation type="submission" date="2007-04" db="EMBL/GenBank/DDBJ databases">
        <title>Draft genome sequence of Bacteroides ovatus (ATCC 8483).</title>
        <authorList>
            <person name="Sudarsanam P."/>
            <person name="Ley R."/>
            <person name="Guruge J."/>
            <person name="Turnbaugh P.J."/>
            <person name="Mahowald M."/>
            <person name="Liep D."/>
            <person name="Gordon J."/>
        </authorList>
    </citation>
    <scope>NUCLEOTIDE SEQUENCE [LARGE SCALE GENOMIC DNA]</scope>
    <source>
        <strain evidence="3">ATCC 8483 / DSM 1896 / JCM 5824 / BCRC 10623 / CCUG 4943 / NCTC 11153</strain>
    </source>
</reference>
<accession>A0AAN3A627</accession>
<feature type="domain" description="SF4 helicase" evidence="1">
    <location>
        <begin position="325"/>
        <end position="585"/>
    </location>
</feature>
<comment type="caution">
    <text evidence="2">The sequence shown here is derived from an EMBL/GenBank/DDBJ whole genome shotgun (WGS) entry which is preliminary data.</text>
</comment>
<reference evidence="2 3" key="1">
    <citation type="submission" date="2007-03" db="EMBL/GenBank/DDBJ databases">
        <authorList>
            <person name="Fulton L."/>
            <person name="Clifton S."/>
            <person name="Fulton B."/>
            <person name="Xu J."/>
            <person name="Minx P."/>
            <person name="Pepin K.H."/>
            <person name="Johnson M."/>
            <person name="Thiruvilangam P."/>
            <person name="Bhonagiri V."/>
            <person name="Nash W.E."/>
            <person name="Mardis E.R."/>
            <person name="Wilson R.K."/>
        </authorList>
    </citation>
    <scope>NUCLEOTIDE SEQUENCE [LARGE SCALE GENOMIC DNA]</scope>
    <source>
        <strain evidence="3">ATCC 8483 / DSM 1896 / JCM 5824 / BCRC 10623 / CCUG 4943 / NCTC 11153</strain>
    </source>
</reference>
<evidence type="ECO:0000313" key="3">
    <source>
        <dbReference type="Proteomes" id="UP000005475"/>
    </source>
</evidence>
<dbReference type="SUPFAM" id="SSF56731">
    <property type="entry name" value="DNA primase core"/>
    <property type="match status" value="1"/>
</dbReference>
<evidence type="ECO:0000313" key="2">
    <source>
        <dbReference type="EMBL" id="EDO10556.1"/>
    </source>
</evidence>
<dbReference type="CDD" id="cd01029">
    <property type="entry name" value="TOPRIM_primases"/>
    <property type="match status" value="1"/>
</dbReference>
<dbReference type="EMBL" id="AAXF02000052">
    <property type="protein sequence ID" value="EDO10556.1"/>
    <property type="molecule type" value="Genomic_DNA"/>
</dbReference>
<evidence type="ECO:0000259" key="1">
    <source>
        <dbReference type="PROSITE" id="PS51199"/>
    </source>
</evidence>
<dbReference type="Pfam" id="PF13155">
    <property type="entry name" value="Toprim_2"/>
    <property type="match status" value="1"/>
</dbReference>
<dbReference type="InterPro" id="IPR007694">
    <property type="entry name" value="DNA_helicase_DnaB-like_C"/>
</dbReference>
<name>A0AAN3A627_BACO1</name>
<dbReference type="InterPro" id="IPR034154">
    <property type="entry name" value="TOPRIM_DnaG/twinkle"/>
</dbReference>
<dbReference type="PANTHER" id="PTHR12873">
    <property type="entry name" value="T7-LIKE MITOCHONDRIAL DNA HELICASE"/>
    <property type="match status" value="1"/>
</dbReference>
<proteinExistence type="predicted"/>
<dbReference type="AlphaFoldDB" id="A0AAN3A627"/>
<organism evidence="2 3">
    <name type="scientific">Bacteroides ovatus (strain ATCC 8483 / DSM 1896 / JCM 5824 / BCRC 10623 / CCUG 4943 / NCTC 11153)</name>
    <dbReference type="NCBI Taxonomy" id="411476"/>
    <lineage>
        <taxon>Bacteria</taxon>
        <taxon>Pseudomonadati</taxon>
        <taxon>Bacteroidota</taxon>
        <taxon>Bacteroidia</taxon>
        <taxon>Bacteroidales</taxon>
        <taxon>Bacteroidaceae</taxon>
        <taxon>Bacteroides</taxon>
    </lineage>
</organism>